<dbReference type="InterPro" id="IPR003568">
    <property type="entry name" value="Cyt_c_biogenesis_CcmF"/>
</dbReference>
<dbReference type="InterPro" id="IPR002541">
    <property type="entry name" value="Cyt_c_assembly"/>
</dbReference>
<comment type="subcellular location">
    <subcellularLocation>
        <location evidence="1">Cell inner membrane</location>
        <topology evidence="1">Multi-pass membrane protein</topology>
    </subcellularLocation>
</comment>
<dbReference type="NCBIfam" id="NF007691">
    <property type="entry name" value="PRK10369.1"/>
    <property type="match status" value="1"/>
</dbReference>
<name>A0ABW3IAK5_9PAST</name>
<evidence type="ECO:0000256" key="2">
    <source>
        <dbReference type="ARBA" id="ARBA00009186"/>
    </source>
</evidence>
<dbReference type="PANTHER" id="PTHR43653">
    <property type="entry name" value="CYTOCHROME C ASSEMBLY PROTEIN-RELATED"/>
    <property type="match status" value="1"/>
</dbReference>
<evidence type="ECO:0000256" key="8">
    <source>
        <dbReference type="ARBA" id="ARBA00023136"/>
    </source>
</evidence>
<dbReference type="InterPro" id="IPR003567">
    <property type="entry name" value="Cyt_c_biogenesis"/>
</dbReference>
<dbReference type="Proteomes" id="UP001596996">
    <property type="component" value="Unassembled WGS sequence"/>
</dbReference>
<feature type="transmembrane region" description="Helical" evidence="10">
    <location>
        <begin position="96"/>
        <end position="113"/>
    </location>
</feature>
<feature type="transmembrane region" description="Helical" evidence="10">
    <location>
        <begin position="272"/>
        <end position="292"/>
    </location>
</feature>
<keyword evidence="3" id="KW-1003">Cell membrane</keyword>
<comment type="function">
    <text evidence="9">Required for the biogenesis of c-type cytochromes. Possible subunit of a heme lyase.</text>
</comment>
<feature type="transmembrane region" description="Helical" evidence="10">
    <location>
        <begin position="177"/>
        <end position="197"/>
    </location>
</feature>
<protein>
    <submittedName>
        <fullName evidence="13">Heme lyase CcmF/NrfE family subunit</fullName>
    </submittedName>
</protein>
<keyword evidence="6" id="KW-0201">Cytochrome c-type biogenesis</keyword>
<dbReference type="Pfam" id="PF01578">
    <property type="entry name" value="Cytochrom_C_asm"/>
    <property type="match status" value="1"/>
</dbReference>
<dbReference type="PANTHER" id="PTHR43653:SF1">
    <property type="entry name" value="CYTOCHROME C-TYPE BIOGENESIS PROTEIN CCMF"/>
    <property type="match status" value="1"/>
</dbReference>
<evidence type="ECO:0000256" key="9">
    <source>
        <dbReference type="ARBA" id="ARBA00037230"/>
    </source>
</evidence>
<feature type="transmembrane region" description="Helical" evidence="10">
    <location>
        <begin position="209"/>
        <end position="229"/>
    </location>
</feature>
<feature type="transmembrane region" description="Helical" evidence="10">
    <location>
        <begin position="484"/>
        <end position="504"/>
    </location>
</feature>
<evidence type="ECO:0000256" key="5">
    <source>
        <dbReference type="ARBA" id="ARBA00022692"/>
    </source>
</evidence>
<feature type="transmembrane region" description="Helical" evidence="10">
    <location>
        <begin position="125"/>
        <end position="144"/>
    </location>
</feature>
<evidence type="ECO:0000259" key="12">
    <source>
        <dbReference type="Pfam" id="PF16327"/>
    </source>
</evidence>
<evidence type="ECO:0000256" key="10">
    <source>
        <dbReference type="SAM" id="Phobius"/>
    </source>
</evidence>
<keyword evidence="5 10" id="KW-0812">Transmembrane</keyword>
<organism evidence="13 14">
    <name type="scientific">Seminibacterium arietis</name>
    <dbReference type="NCBI Taxonomy" id="1173502"/>
    <lineage>
        <taxon>Bacteria</taxon>
        <taxon>Pseudomonadati</taxon>
        <taxon>Pseudomonadota</taxon>
        <taxon>Gammaproteobacteria</taxon>
        <taxon>Pasteurellales</taxon>
        <taxon>Pasteurellaceae</taxon>
        <taxon>Seminibacterium</taxon>
    </lineage>
</organism>
<feature type="transmembrane region" description="Helical" evidence="10">
    <location>
        <begin position="38"/>
        <end position="61"/>
    </location>
</feature>
<dbReference type="Pfam" id="PF16327">
    <property type="entry name" value="CcmF_C"/>
    <property type="match status" value="1"/>
</dbReference>
<evidence type="ECO:0000256" key="6">
    <source>
        <dbReference type="ARBA" id="ARBA00022748"/>
    </source>
</evidence>
<feature type="transmembrane region" description="Helical" evidence="10">
    <location>
        <begin position="312"/>
        <end position="335"/>
    </location>
</feature>
<feature type="domain" description="Cytochrome c assembly protein" evidence="11">
    <location>
        <begin position="89"/>
        <end position="295"/>
    </location>
</feature>
<feature type="transmembrane region" description="Helical" evidence="10">
    <location>
        <begin position="393"/>
        <end position="413"/>
    </location>
</feature>
<dbReference type="RefSeq" id="WP_380820895.1">
    <property type="nucleotide sequence ID" value="NZ_JBHTJN010000011.1"/>
</dbReference>
<keyword evidence="8 10" id="KW-0472">Membrane</keyword>
<evidence type="ECO:0000313" key="14">
    <source>
        <dbReference type="Proteomes" id="UP001596996"/>
    </source>
</evidence>
<evidence type="ECO:0000256" key="3">
    <source>
        <dbReference type="ARBA" id="ARBA00022475"/>
    </source>
</evidence>
<feature type="transmembrane region" description="Helical" evidence="10">
    <location>
        <begin position="249"/>
        <end position="265"/>
    </location>
</feature>
<dbReference type="PRINTS" id="PR01410">
    <property type="entry name" value="CCBIOGENESIS"/>
</dbReference>
<feature type="transmembrane region" description="Helical" evidence="10">
    <location>
        <begin position="6"/>
        <end position="26"/>
    </location>
</feature>
<evidence type="ECO:0000259" key="11">
    <source>
        <dbReference type="Pfam" id="PF01578"/>
    </source>
</evidence>
<feature type="transmembrane region" description="Helical" evidence="10">
    <location>
        <begin position="420"/>
        <end position="439"/>
    </location>
</feature>
<feature type="domain" description="Cytochrome c-type biogenesis protein CcmF C-terminal" evidence="12">
    <location>
        <begin position="317"/>
        <end position="625"/>
    </location>
</feature>
<keyword evidence="7 10" id="KW-1133">Transmembrane helix</keyword>
<sequence length="638" mass="72582">MLPEFAFISLLFALFSSLLLAIVPQIGIWRNDARLMSLAWQFSYIFTISTALSLFLLVYSFTIDDFSVLYVSSHSNSQLPLLFKIAATWGGHEGSMLFWLFSLSLWLSSFAFFSRKIDPIIASQTLAILGLICFGFTLFILFFSSPFDRTFPALIEGRDLNPMLQDIGLVFHPPLLYIGYVGFAINFSLTLAALLNGGFSSVIARYMRSWVLVSWLFLTLGIMLGSWWAYYELGWGGWWFWDPVENVSLMPWLLGLGLFHSLSIIEKKGIFSYWTVLFSLASFIFSLLGTFVVRSGVLNSIHAFAIDAERGIALLTLFFLLTFISLSIFALKINIKSNTVKFSWFSIELFILISNLIFSIATVTVFLGTFYPMFFMAVGWGRISVGAPYFNSIFLPLIVINSIIMIIVSHLFFSKNNRTLFVKSFISSIASILLSYLLIKYNVQQNTELKFNIVAFIFIVLAIWLLLNHLWIIQRKITFKKLGLVFAHCGVSISIIGAIMSSYFGSEIGVRLSPNEHCKLAGYEFHYQGFTNEIGENYTAEKAHFAVYKNNQLITKLYPEKRYYDARNMNMSEVALSWGFLGDIYIVMGDKLGSGTFSFKLHYKPFVRWLWIGGILMSLGAFFATLGLKKKQNCFSYE</sequence>
<gene>
    <name evidence="13" type="ORF">ACFQ02_06770</name>
</gene>
<evidence type="ECO:0000256" key="4">
    <source>
        <dbReference type="ARBA" id="ARBA00022519"/>
    </source>
</evidence>
<feature type="transmembrane region" description="Helical" evidence="10">
    <location>
        <begin position="347"/>
        <end position="373"/>
    </location>
</feature>
<accession>A0ABW3IAK5</accession>
<dbReference type="InterPro" id="IPR032523">
    <property type="entry name" value="CcmF_C"/>
</dbReference>
<comment type="caution">
    <text evidence="13">The sequence shown here is derived from an EMBL/GenBank/DDBJ whole genome shotgun (WGS) entry which is preliminary data.</text>
</comment>
<comment type="similarity">
    <text evidence="2">Belongs to the CcmF/CycK/Ccl1/NrfE/CcsA family.</text>
</comment>
<keyword evidence="14" id="KW-1185">Reference proteome</keyword>
<dbReference type="EMBL" id="JBHTJN010000011">
    <property type="protein sequence ID" value="MFD0966542.1"/>
    <property type="molecule type" value="Genomic_DNA"/>
</dbReference>
<feature type="transmembrane region" description="Helical" evidence="10">
    <location>
        <begin position="451"/>
        <end position="472"/>
    </location>
</feature>
<proteinExistence type="inferred from homology"/>
<feature type="transmembrane region" description="Helical" evidence="10">
    <location>
        <begin position="609"/>
        <end position="628"/>
    </location>
</feature>
<reference evidence="14" key="1">
    <citation type="journal article" date="2019" name="Int. J. Syst. Evol. Microbiol.">
        <title>The Global Catalogue of Microorganisms (GCM) 10K type strain sequencing project: providing services to taxonomists for standard genome sequencing and annotation.</title>
        <authorList>
            <consortium name="The Broad Institute Genomics Platform"/>
            <consortium name="The Broad Institute Genome Sequencing Center for Infectious Disease"/>
            <person name="Wu L."/>
            <person name="Ma J."/>
        </authorList>
    </citation>
    <scope>NUCLEOTIDE SEQUENCE [LARGE SCALE GENOMIC DNA]</scope>
    <source>
        <strain evidence="14">CCUG 61707</strain>
    </source>
</reference>
<keyword evidence="4" id="KW-0997">Cell inner membrane</keyword>
<keyword evidence="13" id="KW-0456">Lyase</keyword>
<dbReference type="GO" id="GO:0016829">
    <property type="term" value="F:lyase activity"/>
    <property type="evidence" value="ECO:0007669"/>
    <property type="project" value="UniProtKB-KW"/>
</dbReference>
<evidence type="ECO:0000256" key="1">
    <source>
        <dbReference type="ARBA" id="ARBA00004429"/>
    </source>
</evidence>
<evidence type="ECO:0000256" key="7">
    <source>
        <dbReference type="ARBA" id="ARBA00022989"/>
    </source>
</evidence>
<dbReference type="PRINTS" id="PR01413">
    <property type="entry name" value="NRFEBIOGNSIS"/>
</dbReference>
<evidence type="ECO:0000313" key="13">
    <source>
        <dbReference type="EMBL" id="MFD0966542.1"/>
    </source>
</evidence>
<dbReference type="InterPro" id="IPR003570">
    <property type="entry name" value="Cyt_c_biogenesis_NrfE"/>
</dbReference>
<dbReference type="NCBIfam" id="TIGR00353">
    <property type="entry name" value="nrfE"/>
    <property type="match status" value="1"/>
</dbReference>